<dbReference type="Pfam" id="PF12706">
    <property type="entry name" value="Lactamase_B_2"/>
    <property type="match status" value="1"/>
</dbReference>
<dbReference type="SMART" id="SM00849">
    <property type="entry name" value="Lactamase_B"/>
    <property type="match status" value="1"/>
</dbReference>
<evidence type="ECO:0000313" key="2">
    <source>
        <dbReference type="EMBL" id="MBB3063910.1"/>
    </source>
</evidence>
<sequence length="277" mass="30518">MAQGKLTVKFWGVRGSIACSGPQYVKYGGNTSCLEIEYGQGGLAILDAGTGLRELGARLCEQGLQDADIFLTHTHMDHIAGIPFFQPFFRKGSTFRLHAGHLLPDQTLEAVICHFMKAPLFPIPPAIFNADLAFVDFKAGETLRTKDGLTLKTAPLNHPNGATGYRIEYAGKSICYVTDTEHTPGRRDQTIIDLVRGADIMIYDCSYTDDEYPRFSSWGHSTWQEGVRLCEAADVGQLAIFHHDPSHDDAFMDRIAKEAEALRPGTIVAREGMVLTP</sequence>
<dbReference type="InterPro" id="IPR001279">
    <property type="entry name" value="Metallo-B-lactamas"/>
</dbReference>
<proteinExistence type="predicted"/>
<evidence type="ECO:0000313" key="3">
    <source>
        <dbReference type="Proteomes" id="UP000581135"/>
    </source>
</evidence>
<dbReference type="EMBL" id="JACHXA010000001">
    <property type="protein sequence ID" value="MBB3063910.1"/>
    <property type="molecule type" value="Genomic_DNA"/>
</dbReference>
<dbReference type="SUPFAM" id="SSF56281">
    <property type="entry name" value="Metallo-hydrolase/oxidoreductase"/>
    <property type="match status" value="1"/>
</dbReference>
<dbReference type="InterPro" id="IPR036866">
    <property type="entry name" value="RibonucZ/Hydroxyglut_hydro"/>
</dbReference>
<comment type="caution">
    <text evidence="2">The sequence shown here is derived from an EMBL/GenBank/DDBJ whole genome shotgun (WGS) entry which is preliminary data.</text>
</comment>
<dbReference type="Proteomes" id="UP000581135">
    <property type="component" value="Unassembled WGS sequence"/>
</dbReference>
<protein>
    <submittedName>
        <fullName evidence="2">Phosphoribosyl 1,2-cyclic phosphodiesterase</fullName>
    </submittedName>
</protein>
<dbReference type="Gene3D" id="3.60.15.10">
    <property type="entry name" value="Ribonuclease Z/Hydroxyacylglutathione hydrolase-like"/>
    <property type="match status" value="1"/>
</dbReference>
<evidence type="ECO:0000259" key="1">
    <source>
        <dbReference type="SMART" id="SM00849"/>
    </source>
</evidence>
<organism evidence="2 3">
    <name type="scientific">Limibacillus halophilus</name>
    <dbReference type="NCBI Taxonomy" id="1579333"/>
    <lineage>
        <taxon>Bacteria</taxon>
        <taxon>Pseudomonadati</taxon>
        <taxon>Pseudomonadota</taxon>
        <taxon>Alphaproteobacteria</taxon>
        <taxon>Rhodospirillales</taxon>
        <taxon>Rhodovibrionaceae</taxon>
        <taxon>Limibacillus</taxon>
    </lineage>
</organism>
<name>A0A839SQ83_9PROT</name>
<dbReference type="AlphaFoldDB" id="A0A839SQ83"/>
<accession>A0A839SQ83</accession>
<reference evidence="2 3" key="1">
    <citation type="submission" date="2020-08" db="EMBL/GenBank/DDBJ databases">
        <title>Genomic Encyclopedia of Type Strains, Phase III (KMG-III): the genomes of soil and plant-associated and newly described type strains.</title>
        <authorList>
            <person name="Whitman W."/>
        </authorList>
    </citation>
    <scope>NUCLEOTIDE SEQUENCE [LARGE SCALE GENOMIC DNA]</scope>
    <source>
        <strain evidence="2 3">CECT 8803</strain>
    </source>
</reference>
<dbReference type="CDD" id="cd07715">
    <property type="entry name" value="TaR3-like_MBL-fold"/>
    <property type="match status" value="1"/>
</dbReference>
<feature type="domain" description="Metallo-beta-lactamase" evidence="1">
    <location>
        <begin position="30"/>
        <end position="220"/>
    </location>
</feature>
<dbReference type="RefSeq" id="WP_322091197.1">
    <property type="nucleotide sequence ID" value="NZ_JACHXA010000001.1"/>
</dbReference>
<dbReference type="PANTHER" id="PTHR42663:SF4">
    <property type="entry name" value="SLL1036 PROTEIN"/>
    <property type="match status" value="1"/>
</dbReference>
<keyword evidence="3" id="KW-1185">Reference proteome</keyword>
<gene>
    <name evidence="2" type="ORF">FHR98_000175</name>
</gene>
<dbReference type="PANTHER" id="PTHR42663">
    <property type="entry name" value="HYDROLASE C777.06C-RELATED-RELATED"/>
    <property type="match status" value="1"/>
</dbReference>